<dbReference type="Pfam" id="PF00126">
    <property type="entry name" value="HTH_1"/>
    <property type="match status" value="1"/>
</dbReference>
<accession>A0A127P501</accession>
<evidence type="ECO:0000256" key="3">
    <source>
        <dbReference type="ARBA" id="ARBA00023125"/>
    </source>
</evidence>
<protein>
    <submittedName>
        <fullName evidence="6">Bacterial regulatory helix-turn-helix, lysR family protein</fullName>
    </submittedName>
</protein>
<evidence type="ECO:0000256" key="4">
    <source>
        <dbReference type="ARBA" id="ARBA00023163"/>
    </source>
</evidence>
<dbReference type="InterPro" id="IPR005119">
    <property type="entry name" value="LysR_subst-bd"/>
</dbReference>
<dbReference type="SUPFAM" id="SSF46785">
    <property type="entry name" value="Winged helix' DNA-binding domain"/>
    <property type="match status" value="1"/>
</dbReference>
<dbReference type="PROSITE" id="PS50931">
    <property type="entry name" value="HTH_LYSR"/>
    <property type="match status" value="1"/>
</dbReference>
<keyword evidence="3" id="KW-0238">DNA-binding</keyword>
<feature type="domain" description="HTH lysR-type" evidence="5">
    <location>
        <begin position="1"/>
        <end position="59"/>
    </location>
</feature>
<dbReference type="EMBL" id="CP013232">
    <property type="protein sequence ID" value="AMO92910.1"/>
    <property type="molecule type" value="Genomic_DNA"/>
</dbReference>
<dbReference type="InterPro" id="IPR036390">
    <property type="entry name" value="WH_DNA-bd_sf"/>
</dbReference>
<dbReference type="GO" id="GO:0003677">
    <property type="term" value="F:DNA binding"/>
    <property type="evidence" value="ECO:0007669"/>
    <property type="project" value="UniProtKB-KW"/>
</dbReference>
<dbReference type="PRINTS" id="PR00039">
    <property type="entry name" value="HTHLYSR"/>
</dbReference>
<evidence type="ECO:0000313" key="6">
    <source>
        <dbReference type="EMBL" id="AMO92910.1"/>
    </source>
</evidence>
<keyword evidence="4" id="KW-0804">Transcription</keyword>
<reference evidence="6 7" key="1">
    <citation type="submission" date="2015-11" db="EMBL/GenBank/DDBJ databases">
        <title>Exploring the genomic traits of fungus-feeding bacterial genus Collimonas.</title>
        <authorList>
            <person name="Song C."/>
            <person name="Schmidt R."/>
            <person name="de Jager V."/>
            <person name="Krzyzanowska D."/>
            <person name="Jongedijk E."/>
            <person name="Cankar K."/>
            <person name="Beekwilder J."/>
            <person name="van Veen A."/>
            <person name="de Boer W."/>
            <person name="van Veen J.A."/>
            <person name="Garbeva P."/>
        </authorList>
    </citation>
    <scope>NUCLEOTIDE SEQUENCE [LARGE SCALE GENOMIC DNA]</scope>
    <source>
        <strain evidence="6 7">Ter6</strain>
    </source>
</reference>
<dbReference type="InterPro" id="IPR000847">
    <property type="entry name" value="LysR_HTH_N"/>
</dbReference>
<dbReference type="RefSeq" id="WP_061538322.1">
    <property type="nucleotide sequence ID" value="NZ_CP013232.1"/>
</dbReference>
<evidence type="ECO:0000313" key="7">
    <source>
        <dbReference type="Proteomes" id="UP000072421"/>
    </source>
</evidence>
<keyword evidence="2" id="KW-0805">Transcription regulation</keyword>
<dbReference type="Gene3D" id="1.10.10.10">
    <property type="entry name" value="Winged helix-like DNA-binding domain superfamily/Winged helix DNA-binding domain"/>
    <property type="match status" value="1"/>
</dbReference>
<evidence type="ECO:0000256" key="1">
    <source>
        <dbReference type="ARBA" id="ARBA00009437"/>
    </source>
</evidence>
<dbReference type="InterPro" id="IPR058163">
    <property type="entry name" value="LysR-type_TF_proteobact-type"/>
</dbReference>
<dbReference type="AlphaFoldDB" id="A0A127P501"/>
<dbReference type="GO" id="GO:0003700">
    <property type="term" value="F:DNA-binding transcription factor activity"/>
    <property type="evidence" value="ECO:0007669"/>
    <property type="project" value="InterPro"/>
</dbReference>
<name>A0A127P501_9BURK</name>
<dbReference type="Proteomes" id="UP000072421">
    <property type="component" value="Chromosome"/>
</dbReference>
<dbReference type="SUPFAM" id="SSF53850">
    <property type="entry name" value="Periplasmic binding protein-like II"/>
    <property type="match status" value="1"/>
</dbReference>
<dbReference type="OrthoDB" id="9786526at2"/>
<dbReference type="FunFam" id="1.10.10.10:FF:000001">
    <property type="entry name" value="LysR family transcriptional regulator"/>
    <property type="match status" value="1"/>
</dbReference>
<sequence length="309" mass="34079">MDQIKACRSFVRAVELGSLSAVAREQHSTQPTISKTIAALEKQLGVRLLERSTTSLTTTEQGKRFYERAKRVLEEFSEAVSDARGLTEKPTGLLRVNAPLGLGQLRLNALVLEFLELYPEIEVELILNDRFVDLVEDGVDVALRLAGSLPPNMIARKIASAQRYLVAAPAYLARHPEIRRPEDLASHRYIGFARPANGEVTQLSGPGGTVQIATRSGYLVNSSLAIRESFLMGAGLGICPSWLVHDLLESGQLQRILPAWSAAGQEASLLYPSRRYQSLRTTIFMNFMTERIPQLPGFAAPDFGRPVRP</sequence>
<dbReference type="PANTHER" id="PTHR30537:SF80">
    <property type="entry name" value="TRANSCRIPTIONAL REGULATOR"/>
    <property type="match status" value="1"/>
</dbReference>
<dbReference type="PANTHER" id="PTHR30537">
    <property type="entry name" value="HTH-TYPE TRANSCRIPTIONAL REGULATOR"/>
    <property type="match status" value="1"/>
</dbReference>
<organism evidence="6">
    <name type="scientific">Collimonas fungivorans</name>
    <dbReference type="NCBI Taxonomy" id="158899"/>
    <lineage>
        <taxon>Bacteria</taxon>
        <taxon>Pseudomonadati</taxon>
        <taxon>Pseudomonadota</taxon>
        <taxon>Betaproteobacteria</taxon>
        <taxon>Burkholderiales</taxon>
        <taxon>Oxalobacteraceae</taxon>
        <taxon>Collimonas</taxon>
    </lineage>
</organism>
<proteinExistence type="inferred from homology"/>
<dbReference type="Pfam" id="PF03466">
    <property type="entry name" value="LysR_substrate"/>
    <property type="match status" value="1"/>
</dbReference>
<dbReference type="PATRIC" id="fig|158899.10.peg.176"/>
<comment type="similarity">
    <text evidence="1">Belongs to the LysR transcriptional regulatory family.</text>
</comment>
<dbReference type="CDD" id="cd08422">
    <property type="entry name" value="PBP2_CrgA_like"/>
    <property type="match status" value="1"/>
</dbReference>
<evidence type="ECO:0000256" key="2">
    <source>
        <dbReference type="ARBA" id="ARBA00023015"/>
    </source>
</evidence>
<dbReference type="InterPro" id="IPR036388">
    <property type="entry name" value="WH-like_DNA-bd_sf"/>
</dbReference>
<gene>
    <name evidence="6" type="ORF">CFter6_0179</name>
</gene>
<dbReference type="Gene3D" id="3.40.190.290">
    <property type="match status" value="1"/>
</dbReference>
<evidence type="ECO:0000259" key="5">
    <source>
        <dbReference type="PROSITE" id="PS50931"/>
    </source>
</evidence>